<sequence length="41" mass="4927">METLQYQEHHLLDEAYFQKLSAHRPGTEDRTSWSFTFQRAA</sequence>
<proteinExistence type="predicted"/>
<dbReference type="EMBL" id="JH650973">
    <property type="protein sequence ID" value="EXA40117.1"/>
    <property type="molecule type" value="Genomic_DNA"/>
</dbReference>
<dbReference type="AlphaFoldDB" id="W9PCZ6"/>
<reference evidence="1" key="1">
    <citation type="submission" date="2011-10" db="EMBL/GenBank/DDBJ databases">
        <title>The Genome Sequence of Fusarium oxysporum HDV247.</title>
        <authorList>
            <consortium name="The Broad Institute Genome Sequencing Platform"/>
            <person name="Ma L.-J."/>
            <person name="Gale L.R."/>
            <person name="Schwartz D.C."/>
            <person name="Zhou S."/>
            <person name="Corby-Kistler H."/>
            <person name="Young S.K."/>
            <person name="Zeng Q."/>
            <person name="Gargeya S."/>
            <person name="Fitzgerald M."/>
            <person name="Haas B."/>
            <person name="Abouelleil A."/>
            <person name="Alvarado L."/>
            <person name="Arachchi H.M."/>
            <person name="Berlin A."/>
            <person name="Brown A."/>
            <person name="Chapman S.B."/>
            <person name="Chen Z."/>
            <person name="Dunbar C."/>
            <person name="Freedman E."/>
            <person name="Gearin G."/>
            <person name="Goldberg J."/>
            <person name="Griggs A."/>
            <person name="Gujja S."/>
            <person name="Heiman D."/>
            <person name="Howarth C."/>
            <person name="Larson L."/>
            <person name="Lui A."/>
            <person name="MacDonald P.J.P."/>
            <person name="Montmayeur A."/>
            <person name="Murphy C."/>
            <person name="Neiman D."/>
            <person name="Pearson M."/>
            <person name="Priest M."/>
            <person name="Roberts A."/>
            <person name="Saif S."/>
            <person name="Shea T."/>
            <person name="Shenoy N."/>
            <person name="Sisk P."/>
            <person name="Stolte C."/>
            <person name="Sykes S."/>
            <person name="Wortman J."/>
            <person name="Nusbaum C."/>
            <person name="Birren B."/>
        </authorList>
    </citation>
    <scope>NUCLEOTIDE SEQUENCE [LARGE SCALE GENOMIC DNA]</scope>
    <source>
        <strain evidence="1">HDV247</strain>
    </source>
</reference>
<organism evidence="1">
    <name type="scientific">Fusarium oxysporum f. sp. pisi HDV247</name>
    <dbReference type="NCBI Taxonomy" id="1080344"/>
    <lineage>
        <taxon>Eukaryota</taxon>
        <taxon>Fungi</taxon>
        <taxon>Dikarya</taxon>
        <taxon>Ascomycota</taxon>
        <taxon>Pezizomycotina</taxon>
        <taxon>Sordariomycetes</taxon>
        <taxon>Hypocreomycetidae</taxon>
        <taxon>Hypocreales</taxon>
        <taxon>Nectriaceae</taxon>
        <taxon>Fusarium</taxon>
        <taxon>Fusarium oxysporum species complex</taxon>
    </lineage>
</organism>
<dbReference type="Proteomes" id="UP000030751">
    <property type="component" value="Unassembled WGS sequence"/>
</dbReference>
<protein>
    <submittedName>
        <fullName evidence="1">Uncharacterized protein</fullName>
    </submittedName>
</protein>
<reference evidence="1" key="2">
    <citation type="submission" date="2012-05" db="EMBL/GenBank/DDBJ databases">
        <title>Annotation of the Genome Sequence of Fusarium oxysporum HDV247.</title>
        <authorList>
            <consortium name="The Broad Institute Genomics Platform"/>
            <person name="Ma L.-J."/>
            <person name="Corby-Kistler H."/>
            <person name="Broz K."/>
            <person name="Gale L.R."/>
            <person name="Jonkers W."/>
            <person name="O'Donnell K."/>
            <person name="Ploetz R."/>
            <person name="Steinberg C."/>
            <person name="Schwartz D.C."/>
            <person name="VanEtten H."/>
            <person name="Zhou S."/>
            <person name="Young S.K."/>
            <person name="Zeng Q."/>
            <person name="Gargeya S."/>
            <person name="Fitzgerald M."/>
            <person name="Abouelleil A."/>
            <person name="Alvarado L."/>
            <person name="Chapman S.B."/>
            <person name="Gainer-Dewar J."/>
            <person name="Goldberg J."/>
            <person name="Griggs A."/>
            <person name="Gujja S."/>
            <person name="Hansen M."/>
            <person name="Howarth C."/>
            <person name="Imamovic A."/>
            <person name="Ireland A."/>
            <person name="Larimer J."/>
            <person name="McCowan C."/>
            <person name="Murphy C."/>
            <person name="Pearson M."/>
            <person name="Poon T.W."/>
            <person name="Priest M."/>
            <person name="Roberts A."/>
            <person name="Saif S."/>
            <person name="Shea T."/>
            <person name="Sykes S."/>
            <person name="Wortman J."/>
            <person name="Nusbaum C."/>
            <person name="Birren B."/>
        </authorList>
    </citation>
    <scope>NUCLEOTIDE SEQUENCE</scope>
    <source>
        <strain evidence="1">HDV247</strain>
    </source>
</reference>
<name>W9PCZ6_FUSOX</name>
<evidence type="ECO:0000313" key="1">
    <source>
        <dbReference type="EMBL" id="EXA40117.1"/>
    </source>
</evidence>
<gene>
    <name evidence="1" type="ORF">FOVG_09054</name>
</gene>
<accession>W9PCZ6</accession>
<dbReference type="HOGENOM" id="CLU_3279509_0_0_1"/>